<comment type="caution">
    <text evidence="2">The sequence shown here is derived from an EMBL/GenBank/DDBJ whole genome shotgun (WGS) entry which is preliminary data.</text>
</comment>
<dbReference type="AlphaFoldDB" id="A0A8H7NHZ7"/>
<evidence type="ECO:0000313" key="2">
    <source>
        <dbReference type="EMBL" id="KAF9756350.1"/>
    </source>
</evidence>
<dbReference type="Proteomes" id="UP000616885">
    <property type="component" value="Unassembled WGS sequence"/>
</dbReference>
<accession>A0A8H7NHZ7</accession>
<evidence type="ECO:0008006" key="4">
    <source>
        <dbReference type="Google" id="ProtNLM"/>
    </source>
</evidence>
<name>A0A8H7NHZ7_BIOOC</name>
<sequence>MADASESPGVKPLSFMEKLSPVVSTYQPQTSASKSIANPDPSLVIIASWTDARDVHIAKYIAKYQQYYPAARILLIQSTSKLFLNPSTIGPAVRPAVNVIRAAVSSKSSSDSSAQILLHIFSNGGSSSMAELYREYAATATAGETTQIPLHITLFDSSPSIYRIERAMAFLSVGLSPIQRIIAAPFFYLLASAFAALIFLGVWEDMQVVWGDRHNDPETVLETRRTYIYSDTDRLVGAIDVEAHAEKAEKTGFTVRRERFRGSEHVSHARKDEIRYWHIVRGTWDETYSGNSIFRYPR</sequence>
<dbReference type="PANTHER" id="PTHR12265">
    <property type="entry name" value="TRANSMEMBRANE PROTEIN 53"/>
    <property type="match status" value="1"/>
</dbReference>
<reference evidence="2" key="1">
    <citation type="submission" date="2020-10" db="EMBL/GenBank/DDBJ databases">
        <title>High-Quality Genome Resource of Clonostachys rosea strain S41 by Oxford Nanopore Long-Read Sequencing.</title>
        <authorList>
            <person name="Wang H."/>
        </authorList>
    </citation>
    <scope>NUCLEOTIDE SEQUENCE</scope>
    <source>
        <strain evidence="2">S41</strain>
    </source>
</reference>
<dbReference type="EMBL" id="JADCTT010000002">
    <property type="protein sequence ID" value="KAF9756350.1"/>
    <property type="molecule type" value="Genomic_DNA"/>
</dbReference>
<keyword evidence="1" id="KW-0812">Transmembrane</keyword>
<feature type="transmembrane region" description="Helical" evidence="1">
    <location>
        <begin position="181"/>
        <end position="203"/>
    </location>
</feature>
<proteinExistence type="predicted"/>
<dbReference type="InterPro" id="IPR008547">
    <property type="entry name" value="DUF829_TMEM53"/>
</dbReference>
<gene>
    <name evidence="2" type="ORF">IM811_007294</name>
</gene>
<evidence type="ECO:0000313" key="3">
    <source>
        <dbReference type="Proteomes" id="UP000616885"/>
    </source>
</evidence>
<keyword evidence="1" id="KW-1133">Transmembrane helix</keyword>
<dbReference type="PANTHER" id="PTHR12265:SF40">
    <property type="entry name" value="DUF829-DOMAIN-CONTAINING PROTEIN"/>
    <property type="match status" value="1"/>
</dbReference>
<organism evidence="2 3">
    <name type="scientific">Bionectria ochroleuca</name>
    <name type="common">Gliocladium roseum</name>
    <dbReference type="NCBI Taxonomy" id="29856"/>
    <lineage>
        <taxon>Eukaryota</taxon>
        <taxon>Fungi</taxon>
        <taxon>Dikarya</taxon>
        <taxon>Ascomycota</taxon>
        <taxon>Pezizomycotina</taxon>
        <taxon>Sordariomycetes</taxon>
        <taxon>Hypocreomycetidae</taxon>
        <taxon>Hypocreales</taxon>
        <taxon>Bionectriaceae</taxon>
        <taxon>Clonostachys</taxon>
    </lineage>
</organism>
<dbReference type="Pfam" id="PF05705">
    <property type="entry name" value="DUF829"/>
    <property type="match status" value="1"/>
</dbReference>
<evidence type="ECO:0000256" key="1">
    <source>
        <dbReference type="SAM" id="Phobius"/>
    </source>
</evidence>
<protein>
    <recommendedName>
        <fullName evidence="4">Indole-diterpene biosynthesis protein PaxU</fullName>
    </recommendedName>
</protein>
<keyword evidence="1" id="KW-0472">Membrane</keyword>